<evidence type="ECO:0000313" key="4">
    <source>
        <dbReference type="EMBL" id="ASC71226.1"/>
    </source>
</evidence>
<dbReference type="InterPro" id="IPR053159">
    <property type="entry name" value="Hybrid_Histidine_Kinase"/>
</dbReference>
<proteinExistence type="predicted"/>
<dbReference type="SMART" id="SM00044">
    <property type="entry name" value="CYCc"/>
    <property type="match status" value="1"/>
</dbReference>
<dbReference type="Gene3D" id="3.40.50.300">
    <property type="entry name" value="P-loop containing nucleotide triphosphate hydrolases"/>
    <property type="match status" value="1"/>
</dbReference>
<dbReference type="InterPro" id="IPR027417">
    <property type="entry name" value="P-loop_NTPase"/>
</dbReference>
<dbReference type="InterPro" id="IPR008271">
    <property type="entry name" value="Ser/Thr_kinase_AS"/>
</dbReference>
<dbReference type="GO" id="GO:0004016">
    <property type="term" value="F:adenylate cyclase activity"/>
    <property type="evidence" value="ECO:0007669"/>
    <property type="project" value="UniProtKB-ARBA"/>
</dbReference>
<dbReference type="CDD" id="cd14014">
    <property type="entry name" value="STKc_PknB_like"/>
    <property type="match status" value="1"/>
</dbReference>
<dbReference type="EMBL" id="CP021983">
    <property type="protein sequence ID" value="ASC71226.1"/>
    <property type="molecule type" value="Genomic_DNA"/>
</dbReference>
<dbReference type="Pfam" id="PF00211">
    <property type="entry name" value="Guanylate_cyc"/>
    <property type="match status" value="1"/>
</dbReference>
<dbReference type="PROSITE" id="PS50011">
    <property type="entry name" value="PROTEIN_KINASE_DOM"/>
    <property type="match status" value="1"/>
</dbReference>
<dbReference type="SMART" id="SM00065">
    <property type="entry name" value="GAF"/>
    <property type="match status" value="1"/>
</dbReference>
<dbReference type="PROSITE" id="PS50125">
    <property type="entry name" value="GUANYLATE_CYCLASE_2"/>
    <property type="match status" value="1"/>
</dbReference>
<protein>
    <submittedName>
        <fullName evidence="4">Adenylate/guanylate cyclase with GAF sensor(S)</fullName>
    </submittedName>
</protein>
<dbReference type="Pfam" id="PF13191">
    <property type="entry name" value="AAA_16"/>
    <property type="match status" value="1"/>
</dbReference>
<dbReference type="SUPFAM" id="SSF55073">
    <property type="entry name" value="Nucleotide cyclase"/>
    <property type="match status" value="1"/>
</dbReference>
<dbReference type="InterPro" id="IPR000719">
    <property type="entry name" value="Prot_kinase_dom"/>
</dbReference>
<dbReference type="GO" id="GO:0035556">
    <property type="term" value="P:intracellular signal transduction"/>
    <property type="evidence" value="ECO:0007669"/>
    <property type="project" value="InterPro"/>
</dbReference>
<dbReference type="Pfam" id="PF00069">
    <property type="entry name" value="Pkinase"/>
    <property type="match status" value="1"/>
</dbReference>
<dbReference type="GO" id="GO:0004672">
    <property type="term" value="F:protein kinase activity"/>
    <property type="evidence" value="ECO:0007669"/>
    <property type="project" value="InterPro"/>
</dbReference>
<dbReference type="RefSeq" id="WP_080810632.1">
    <property type="nucleotide sequence ID" value="NZ_CP021983.2"/>
</dbReference>
<dbReference type="CDD" id="cd07302">
    <property type="entry name" value="CHD"/>
    <property type="match status" value="1"/>
</dbReference>
<reference evidence="4 5" key="1">
    <citation type="journal article" date="2016" name="Biochim. Biophys. Acta">
        <title>Characterization of red-shifted phycobilisomes isolated from the chlorophyll f-containing cyanobacterium Halomicronema hongdechloris.</title>
        <authorList>
            <person name="Li Y."/>
            <person name="Lin Y."/>
            <person name="Garvey C.J."/>
            <person name="Birch D."/>
            <person name="Corkery R.W."/>
            <person name="Loughlin P.C."/>
            <person name="Scheer H."/>
            <person name="Willows R.D."/>
            <person name="Chen M."/>
        </authorList>
    </citation>
    <scope>NUCLEOTIDE SEQUENCE [LARGE SCALE GENOMIC DNA]</scope>
    <source>
        <strain evidence="4 5">C2206</strain>
    </source>
</reference>
<dbReference type="Proteomes" id="UP000191901">
    <property type="component" value="Chromosome"/>
</dbReference>
<dbReference type="SMART" id="SM00220">
    <property type="entry name" value="S_TKc"/>
    <property type="match status" value="1"/>
</dbReference>
<keyword evidence="5" id="KW-1185">Reference proteome</keyword>
<dbReference type="InterPro" id="IPR011009">
    <property type="entry name" value="Kinase-like_dom_sf"/>
</dbReference>
<evidence type="ECO:0000259" key="2">
    <source>
        <dbReference type="PROSITE" id="PS50011"/>
    </source>
</evidence>
<dbReference type="GO" id="GO:0016020">
    <property type="term" value="C:membrane"/>
    <property type="evidence" value="ECO:0007669"/>
    <property type="project" value="UniProtKB-SubCell"/>
</dbReference>
<comment type="subcellular location">
    <subcellularLocation>
        <location evidence="1">Membrane</location>
        <topology evidence="1">Single-pass membrane protein</topology>
    </subcellularLocation>
</comment>
<sequence length="1791" mass="201747">MLSIPGYQIIEKVYEGVRSVVYRAYEDLGQGSIILKTFKQAYPSLRDIARFRHQYEITKGLELDGIAKPYRLERHNNIIYLILEDFGGQPIYEVIGELARDVGTFLDTAIRITQCLGELHANQIIHRDIKPDNILINPKTSEVKLIDLGLSTRFSQERQEVGNPDSLEGTLAYMSPEQTGRMNRLVDYRTDFYSLGVTFYQLLTEQLPFTADDPLELVHSHIARLPTPPHELNPAVPVCLSNIVLKLMAKTAEDRYQSSQGLIADLTYCRDQWQQSKQIYEFPLGQLDVCDRFVIPQKLYGRERERQSLMEAFERVSQGAVELMLVCGFAGIGKSALIHEIHKPIVRQRGYFITGKFDQLQRNIPYASLIQAFQRLVRQVLSDSPERISQWREQLMAAWGQNGQVILEVIPDVELIIGPQPPLEPLSPVEAQNRFKQVFLQFVGVFAQASHPLVLFLDDLQWADFSSLSLLQELLLSPSLHHLLVIGAYRDNEVADGHLLTASLRELQAQQATIRRLVLLPLSLVDGTQLVADTLGCSIEQCDQLAQLIVKKTDGNPFFLTRLLTYLHEQGLIRRHGRQWYWNLQDIRQASIPDDVVDLVLGQLRQLPAAIQHCLMLAACIGNQFDLAILAVICEQPLVRVAQGLDDAIATNLITPLADTHRIIPHLAHSDAHPSEEIRVTYRFLHDRVQQAAYALLTDEHQRQSIHLKIGRLLLANQPISDQDASLFNLVNQLNYGAPLITETSERLQLAQLNLKAGQKAKASVAYDAALAYLSQGMALLSDSAWDQHYTLTYTLNKDRLECEYLCGHFDQAQQLFQHLTEHARTLVDIAEIYGLQIVLYTTLGRFADVIHLGYEGLAKLGWSVPTTPQQVKLAVWKELLWIKWHLLGRRIPRLLQRSPLQDPVQLAKLNLMAQVIPTLYYTDMEASNLFYLKMASLSLRHGNAPASAVAYLGLGRLLGEKLGEFQNRYQFGQLAIQLVEASNSKALKCKTHFLFGGFIHPWTQPAQGDLTYLRSAYQAGMDAGDLIWACYANNVLSMRLFFLGRQLVEIESEAQRFLIHAQQVKEQYTPTFLVVTRQVARCLQGNTNSATNLSDADFDEAAHLNLLQTQPGLVGALNWYYVTKTLLCFLANDPDAALAAAQQADKTIGAAMGLYRVAAHSFYYALCCVTAYQRQRDPARRQYIWQTLQRHWQKLHRWATHSPANFRHKADLIQAEMARLKHQFPQAERLYQKAIRGAREAGYLQNEALANELAADFYDGRGLDVIGRAYRIEARYAYLQWGAISKVQSLDEAYPFLGGTLDGLFPGAGDTLTPSVSSYGSTNSQPGDLDLKSVIKATQALSGEILLDKLLTTMVHTLLENAAAQRVVLVLTYRGAPTIEAEGWSDRDAVQILQATPVGEVTHLSQHIVNYVLRTGESVVLANATEQGPFVHDPYVVQHQPKSLLCAPLTTQGKLLGLVYLENNLTVDTFTPGRLEVINILSAQVAISIENANLYTNLAALNQAYERFVPHEFLQFLERDSILDVQLGDQVLKRMTVMFADIRAFTALSEQLSPKENFDFLNTYLKRVGPVIRQHRGFIDKYIGDAVMALFPQSADDALTAAIALQQTVVAYNVERQSQGGMLPIRIGVGLHTGNLMLGTVGEEERMESTVISDSVNLANRVEGLTKLYGNYITLTGDTLGDLANPVRYQYRFLDRVRVRGRENPVEIYDVFDGDNEQQRHLKVATRTTFEQGVCLYYAEQFHEAEPIFQDVLAQNPRDQAAQLYVQRCQTYRDTGFPPGWDGVERLDLS</sequence>
<dbReference type="Gene3D" id="1.10.510.10">
    <property type="entry name" value="Transferase(Phosphotransferase) domain 1"/>
    <property type="match status" value="1"/>
</dbReference>
<feature type="domain" description="Guanylate cyclase" evidence="3">
    <location>
        <begin position="1537"/>
        <end position="1664"/>
    </location>
</feature>
<evidence type="ECO:0000259" key="3">
    <source>
        <dbReference type="PROSITE" id="PS50125"/>
    </source>
</evidence>
<dbReference type="InterPro" id="IPR003018">
    <property type="entry name" value="GAF"/>
</dbReference>
<feature type="domain" description="Protein kinase" evidence="2">
    <location>
        <begin position="7"/>
        <end position="268"/>
    </location>
</feature>
<dbReference type="PANTHER" id="PTHR43642:SF1">
    <property type="entry name" value="HYBRID SIGNAL TRANSDUCTION HISTIDINE KINASE G"/>
    <property type="match status" value="1"/>
</dbReference>
<dbReference type="GO" id="GO:0009190">
    <property type="term" value="P:cyclic nucleotide biosynthetic process"/>
    <property type="evidence" value="ECO:0007669"/>
    <property type="project" value="InterPro"/>
</dbReference>
<accession>A0A1Z3HLS4</accession>
<dbReference type="InterPro" id="IPR029016">
    <property type="entry name" value="GAF-like_dom_sf"/>
</dbReference>
<evidence type="ECO:0000313" key="5">
    <source>
        <dbReference type="Proteomes" id="UP000191901"/>
    </source>
</evidence>
<dbReference type="GO" id="GO:0005524">
    <property type="term" value="F:ATP binding"/>
    <property type="evidence" value="ECO:0007669"/>
    <property type="project" value="InterPro"/>
</dbReference>
<organism evidence="4 5">
    <name type="scientific">Halomicronema hongdechloris C2206</name>
    <dbReference type="NCBI Taxonomy" id="1641165"/>
    <lineage>
        <taxon>Bacteria</taxon>
        <taxon>Bacillati</taxon>
        <taxon>Cyanobacteriota</taxon>
        <taxon>Cyanophyceae</taxon>
        <taxon>Nodosilineales</taxon>
        <taxon>Nodosilineaceae</taxon>
        <taxon>Halomicronema</taxon>
    </lineage>
</organism>
<dbReference type="SUPFAM" id="SSF55781">
    <property type="entry name" value="GAF domain-like"/>
    <property type="match status" value="1"/>
</dbReference>
<name>A0A1Z3HLS4_9CYAN</name>
<gene>
    <name evidence="4" type="ORF">XM38_021780</name>
</gene>
<dbReference type="Gene3D" id="3.30.450.40">
    <property type="match status" value="1"/>
</dbReference>
<dbReference type="Pfam" id="PF01590">
    <property type="entry name" value="GAF"/>
    <property type="match status" value="1"/>
</dbReference>
<dbReference type="InterPro" id="IPR001054">
    <property type="entry name" value="A/G_cyclase"/>
</dbReference>
<dbReference type="OrthoDB" id="573511at2"/>
<dbReference type="InterPro" id="IPR041664">
    <property type="entry name" value="AAA_16"/>
</dbReference>
<dbReference type="PROSITE" id="PS00108">
    <property type="entry name" value="PROTEIN_KINASE_ST"/>
    <property type="match status" value="1"/>
</dbReference>
<dbReference type="STRING" id="1641165.XM38_15190"/>
<evidence type="ECO:0000256" key="1">
    <source>
        <dbReference type="ARBA" id="ARBA00004167"/>
    </source>
</evidence>
<dbReference type="KEGG" id="hhg:XM38_021780"/>
<dbReference type="PANTHER" id="PTHR43642">
    <property type="entry name" value="HYBRID SIGNAL TRANSDUCTION HISTIDINE KINASE G"/>
    <property type="match status" value="1"/>
</dbReference>
<dbReference type="Gene3D" id="3.30.70.1230">
    <property type="entry name" value="Nucleotide cyclase"/>
    <property type="match status" value="1"/>
</dbReference>
<dbReference type="InterPro" id="IPR029787">
    <property type="entry name" value="Nucleotide_cyclase"/>
</dbReference>
<dbReference type="SUPFAM" id="SSF52540">
    <property type="entry name" value="P-loop containing nucleoside triphosphate hydrolases"/>
    <property type="match status" value="1"/>
</dbReference>
<dbReference type="SUPFAM" id="SSF56112">
    <property type="entry name" value="Protein kinase-like (PK-like)"/>
    <property type="match status" value="1"/>
</dbReference>